<feature type="transmembrane region" description="Helical" evidence="6">
    <location>
        <begin position="113"/>
        <end position="137"/>
    </location>
</feature>
<dbReference type="Proteomes" id="UP001056426">
    <property type="component" value="Chromosome"/>
</dbReference>
<evidence type="ECO:0000256" key="1">
    <source>
        <dbReference type="ARBA" id="ARBA00004141"/>
    </source>
</evidence>
<keyword evidence="3 6" id="KW-0812">Transmembrane</keyword>
<dbReference type="CDD" id="cd17486">
    <property type="entry name" value="MFS_AmpG_like"/>
    <property type="match status" value="1"/>
</dbReference>
<feature type="transmembrane region" description="Helical" evidence="6">
    <location>
        <begin position="157"/>
        <end position="176"/>
    </location>
</feature>
<dbReference type="PANTHER" id="PTHR12778:SF10">
    <property type="entry name" value="MAJOR FACILITATOR SUPERFAMILY DOMAIN-CONTAINING PROTEIN 3"/>
    <property type="match status" value="1"/>
</dbReference>
<feature type="transmembrane region" description="Helical" evidence="6">
    <location>
        <begin position="406"/>
        <end position="424"/>
    </location>
</feature>
<evidence type="ECO:0000256" key="6">
    <source>
        <dbReference type="SAM" id="Phobius"/>
    </source>
</evidence>
<name>A0A9J6ZPT3_9BACT</name>
<dbReference type="RefSeq" id="WP_250724052.1">
    <property type="nucleotide sequence ID" value="NZ_CP098400.1"/>
</dbReference>
<dbReference type="GO" id="GO:0022857">
    <property type="term" value="F:transmembrane transporter activity"/>
    <property type="evidence" value="ECO:0007669"/>
    <property type="project" value="InterPro"/>
</dbReference>
<evidence type="ECO:0000313" key="7">
    <source>
        <dbReference type="EMBL" id="URW79940.1"/>
    </source>
</evidence>
<evidence type="ECO:0000256" key="4">
    <source>
        <dbReference type="ARBA" id="ARBA00022989"/>
    </source>
</evidence>
<accession>A0A9J6ZPT3</accession>
<feature type="transmembrane region" description="Helical" evidence="6">
    <location>
        <begin position="21"/>
        <end position="46"/>
    </location>
</feature>
<keyword evidence="5 6" id="KW-0472">Membrane</keyword>
<dbReference type="KEGG" id="alkq:M9189_01025"/>
<organism evidence="7 8">
    <name type="scientific">Xiashengella succiniciproducens</name>
    <dbReference type="NCBI Taxonomy" id="2949635"/>
    <lineage>
        <taxon>Bacteria</taxon>
        <taxon>Pseudomonadati</taxon>
        <taxon>Bacteroidota</taxon>
        <taxon>Bacteroidia</taxon>
        <taxon>Marinilabiliales</taxon>
        <taxon>Marinilabiliaceae</taxon>
        <taxon>Xiashengella</taxon>
    </lineage>
</organism>
<dbReference type="InterPro" id="IPR036259">
    <property type="entry name" value="MFS_trans_sf"/>
</dbReference>
<feature type="transmembrane region" description="Helical" evidence="6">
    <location>
        <begin position="284"/>
        <end position="307"/>
    </location>
</feature>
<keyword evidence="4 6" id="KW-1133">Transmembrane helix</keyword>
<keyword evidence="8" id="KW-1185">Reference proteome</keyword>
<dbReference type="GO" id="GO:0016020">
    <property type="term" value="C:membrane"/>
    <property type="evidence" value="ECO:0007669"/>
    <property type="project" value="UniProtKB-SubCell"/>
</dbReference>
<feature type="transmembrane region" description="Helical" evidence="6">
    <location>
        <begin position="314"/>
        <end position="335"/>
    </location>
</feature>
<keyword evidence="2" id="KW-0813">Transport</keyword>
<protein>
    <submittedName>
        <fullName evidence="7">AmpG family muropeptide MFS transporter</fullName>
    </submittedName>
</protein>
<dbReference type="EMBL" id="CP098400">
    <property type="protein sequence ID" value="URW79940.1"/>
    <property type="molecule type" value="Genomic_DNA"/>
</dbReference>
<dbReference type="SUPFAM" id="SSF103473">
    <property type="entry name" value="MFS general substrate transporter"/>
    <property type="match status" value="1"/>
</dbReference>
<gene>
    <name evidence="7" type="ORF">M9189_01025</name>
</gene>
<comment type="subcellular location">
    <subcellularLocation>
        <location evidence="1">Membrane</location>
        <topology evidence="1">Multi-pass membrane protein</topology>
    </subcellularLocation>
</comment>
<reference evidence="7" key="2">
    <citation type="submission" date="2022-06" db="EMBL/GenBank/DDBJ databases">
        <title>Xiashengella guii gen. nov. sp. nov., a bacterium isolated form anaerobic digestion tank.</title>
        <authorList>
            <person name="Huang H."/>
        </authorList>
    </citation>
    <scope>NUCLEOTIDE SEQUENCE</scope>
    <source>
        <strain evidence="7">Ai-910</strain>
    </source>
</reference>
<feature type="transmembrane region" description="Helical" evidence="6">
    <location>
        <begin position="191"/>
        <end position="209"/>
    </location>
</feature>
<dbReference type="AlphaFoldDB" id="A0A9J6ZPT3"/>
<feature type="transmembrane region" description="Helical" evidence="6">
    <location>
        <begin position="379"/>
        <end position="400"/>
    </location>
</feature>
<reference evidence="7" key="1">
    <citation type="submission" date="2022-05" db="EMBL/GenBank/DDBJ databases">
        <authorList>
            <person name="Sun X."/>
        </authorList>
    </citation>
    <scope>NUCLEOTIDE SEQUENCE</scope>
    <source>
        <strain evidence="7">Ai-910</strain>
    </source>
</reference>
<sequence length="450" mass="50482">MAKITQQAVILPDMKERKARSAWAWIPSLYFAQGIPYVMVNTVAIIMYKRLGISNADIALYTGWLNLPWVIKPLWSPIVDIFRTKRLWIIAMQLILGASLAGVALSLPGPEFFRYSLIFFWLIAFSSATHDIAVDGFYMLGLDEARQSYFIGIRSTFYRIALISGQGALIIIAGYLEKHSANLNIAWSKTFLIVAIIFLMLFLYHAFILPKPASDKPAGNSEGSGITSEFFRTFASFFKKQQVGWALAFMLLFRLGESQLVRMASPFLLDLREVGGLGLSTEQIGIVYGTIGIIALMLGGITGGIAASRKGLRYWFFTMALALNLPNTVYLYMAIMQPESLYLISFLVAIEQFGYGFGFTAFMLYLIYFSDGEHKTAHYAICTGFMALGMMLPGMISGYIQEWLGYKNFFIWVLISTVPGFFIINRLKVDKSFGIRGRDDLSDSISNDNE</sequence>
<dbReference type="InterPro" id="IPR011701">
    <property type="entry name" value="MFS"/>
</dbReference>
<evidence type="ECO:0000256" key="5">
    <source>
        <dbReference type="ARBA" id="ARBA00023136"/>
    </source>
</evidence>
<feature type="transmembrane region" description="Helical" evidence="6">
    <location>
        <begin position="87"/>
        <end position="107"/>
    </location>
</feature>
<evidence type="ECO:0000256" key="2">
    <source>
        <dbReference type="ARBA" id="ARBA00022448"/>
    </source>
</evidence>
<feature type="transmembrane region" description="Helical" evidence="6">
    <location>
        <begin position="341"/>
        <end position="367"/>
    </location>
</feature>
<dbReference type="Gene3D" id="1.20.1250.20">
    <property type="entry name" value="MFS general substrate transporter like domains"/>
    <property type="match status" value="2"/>
</dbReference>
<proteinExistence type="predicted"/>
<evidence type="ECO:0000313" key="8">
    <source>
        <dbReference type="Proteomes" id="UP001056426"/>
    </source>
</evidence>
<evidence type="ECO:0000256" key="3">
    <source>
        <dbReference type="ARBA" id="ARBA00022692"/>
    </source>
</evidence>
<dbReference type="Pfam" id="PF07690">
    <property type="entry name" value="MFS_1"/>
    <property type="match status" value="1"/>
</dbReference>
<dbReference type="InterPro" id="IPR004752">
    <property type="entry name" value="AmpG_permease/AT-1"/>
</dbReference>
<dbReference type="PANTHER" id="PTHR12778">
    <property type="entry name" value="SOLUTE CARRIER FAMILY 33 ACETYL-COA TRANSPORTER -RELATED"/>
    <property type="match status" value="1"/>
</dbReference>